<keyword evidence="1" id="KW-1133">Transmembrane helix</keyword>
<dbReference type="InterPro" id="IPR036291">
    <property type="entry name" value="NAD(P)-bd_dom_sf"/>
</dbReference>
<sequence length="131" mass="14948">AQKDRIFYPEIYKSLNTYFLLILIKGILLENVLFMEKILLIGGYGFLGSNVYTALSNEYSVEVMSRFKHGGTNIQGKDWIEGNITSKADMEIVMGRGYDYVFDFVGLINEKEQKHYDVSVTGMQNIIDAIN</sequence>
<organism evidence="3">
    <name type="scientific">mine drainage metagenome</name>
    <dbReference type="NCBI Taxonomy" id="410659"/>
    <lineage>
        <taxon>unclassified sequences</taxon>
        <taxon>metagenomes</taxon>
        <taxon>ecological metagenomes</taxon>
    </lineage>
</organism>
<protein>
    <submittedName>
        <fullName evidence="3">NADH-dependent oxidoreductase</fullName>
    </submittedName>
</protein>
<keyword evidence="1" id="KW-0812">Transmembrane</keyword>
<name>T0ZV99_9ZZZZ</name>
<comment type="caution">
    <text evidence="3">The sequence shown here is derived from an EMBL/GenBank/DDBJ whole genome shotgun (WGS) entry which is preliminary data.</text>
</comment>
<dbReference type="Gene3D" id="3.40.50.720">
    <property type="entry name" value="NAD(P)-binding Rossmann-like Domain"/>
    <property type="match status" value="1"/>
</dbReference>
<feature type="non-terminal residue" evidence="3">
    <location>
        <position position="1"/>
    </location>
</feature>
<dbReference type="EMBL" id="AUZX01010289">
    <property type="protein sequence ID" value="EQD48468.1"/>
    <property type="molecule type" value="Genomic_DNA"/>
</dbReference>
<evidence type="ECO:0000313" key="3">
    <source>
        <dbReference type="EMBL" id="EQD48468.1"/>
    </source>
</evidence>
<reference evidence="3" key="2">
    <citation type="journal article" date="2014" name="ISME J.">
        <title>Microbial stratification in low pH oxic and suboxic macroscopic growths along an acid mine drainage.</title>
        <authorList>
            <person name="Mendez-Garcia C."/>
            <person name="Mesa V."/>
            <person name="Sprenger R.R."/>
            <person name="Richter M."/>
            <person name="Diez M.S."/>
            <person name="Solano J."/>
            <person name="Bargiela R."/>
            <person name="Golyshina O.V."/>
            <person name="Manteca A."/>
            <person name="Ramos J.L."/>
            <person name="Gallego J.R."/>
            <person name="Llorente I."/>
            <person name="Martins Dos Santos V.A."/>
            <person name="Jensen O.N."/>
            <person name="Pelaez A.I."/>
            <person name="Sanchez J."/>
            <person name="Ferrer M."/>
        </authorList>
    </citation>
    <scope>NUCLEOTIDE SEQUENCE</scope>
</reference>
<gene>
    <name evidence="3" type="ORF">B1A_14038</name>
</gene>
<keyword evidence="1" id="KW-0472">Membrane</keyword>
<feature type="transmembrane region" description="Helical" evidence="1">
    <location>
        <begin position="15"/>
        <end position="34"/>
    </location>
</feature>
<dbReference type="AlphaFoldDB" id="T0ZV99"/>
<dbReference type="Pfam" id="PF01370">
    <property type="entry name" value="Epimerase"/>
    <property type="match status" value="1"/>
</dbReference>
<evidence type="ECO:0000259" key="2">
    <source>
        <dbReference type="Pfam" id="PF01370"/>
    </source>
</evidence>
<dbReference type="InterPro" id="IPR001509">
    <property type="entry name" value="Epimerase_deHydtase"/>
</dbReference>
<feature type="non-terminal residue" evidence="3">
    <location>
        <position position="131"/>
    </location>
</feature>
<evidence type="ECO:0000256" key="1">
    <source>
        <dbReference type="SAM" id="Phobius"/>
    </source>
</evidence>
<reference evidence="3" key="1">
    <citation type="submission" date="2013-08" db="EMBL/GenBank/DDBJ databases">
        <authorList>
            <person name="Mendez C."/>
            <person name="Richter M."/>
            <person name="Ferrer M."/>
            <person name="Sanchez J."/>
        </authorList>
    </citation>
    <scope>NUCLEOTIDE SEQUENCE</scope>
</reference>
<feature type="domain" description="NAD-dependent epimerase/dehydratase" evidence="2">
    <location>
        <begin position="38"/>
        <end position="130"/>
    </location>
</feature>
<dbReference type="SUPFAM" id="SSF51735">
    <property type="entry name" value="NAD(P)-binding Rossmann-fold domains"/>
    <property type="match status" value="1"/>
</dbReference>
<proteinExistence type="predicted"/>
<accession>T0ZV99</accession>